<comment type="caution">
    <text evidence="11">The sequence shown here is derived from an EMBL/GenBank/DDBJ whole genome shotgun (WGS) entry which is preliminary data.</text>
</comment>
<name>A0A9P4J6D3_9PEZI</name>
<evidence type="ECO:0000256" key="10">
    <source>
        <dbReference type="SAM" id="MobiDB-lite"/>
    </source>
</evidence>
<dbReference type="Proteomes" id="UP000799439">
    <property type="component" value="Unassembled WGS sequence"/>
</dbReference>
<evidence type="ECO:0000313" key="12">
    <source>
        <dbReference type="Proteomes" id="UP000799439"/>
    </source>
</evidence>
<evidence type="ECO:0000256" key="9">
    <source>
        <dbReference type="RuleBase" id="RU363066"/>
    </source>
</evidence>
<feature type="compositionally biased region" description="Polar residues" evidence="10">
    <location>
        <begin position="27"/>
        <end position="36"/>
    </location>
</feature>
<comment type="similarity">
    <text evidence="2 9">Belongs to the gluconokinase GntK/GntV family.</text>
</comment>
<keyword evidence="12" id="KW-1185">Reference proteome</keyword>
<dbReference type="GO" id="GO:0046316">
    <property type="term" value="F:gluconokinase activity"/>
    <property type="evidence" value="ECO:0007669"/>
    <property type="project" value="UniProtKB-EC"/>
</dbReference>
<evidence type="ECO:0000256" key="7">
    <source>
        <dbReference type="ARBA" id="ARBA00022840"/>
    </source>
</evidence>
<comment type="pathway">
    <text evidence="1 9">Carbohydrate acid metabolism; D-gluconate degradation.</text>
</comment>
<dbReference type="GO" id="GO:0005737">
    <property type="term" value="C:cytoplasm"/>
    <property type="evidence" value="ECO:0007669"/>
    <property type="project" value="TreeGrafter"/>
</dbReference>
<dbReference type="GO" id="GO:0005975">
    <property type="term" value="P:carbohydrate metabolic process"/>
    <property type="evidence" value="ECO:0007669"/>
    <property type="project" value="InterPro"/>
</dbReference>
<feature type="region of interest" description="Disordered" evidence="10">
    <location>
        <begin position="1"/>
        <end position="53"/>
    </location>
</feature>
<dbReference type="OrthoDB" id="275177at2759"/>
<dbReference type="Pfam" id="PF13671">
    <property type="entry name" value="AAA_33"/>
    <property type="match status" value="1"/>
</dbReference>
<sequence>MILTPSAPQAQPSTHASMGSRDPISGASPSNASPYSITAPVLPSDTQSTEHLPPTQHKHIWFVTGPAGCGKTTSAAFLARTWGLPYLEGDTFHPPANIAKMAAGHPLTDDDRWSWLEKIGNAAVAAVTDNSLSTTSAPPQAVILTCSALKKSYREKLRSAAQAGGVKVHFLYLALSPEELVRRVTARKGHYMKAEMVRSQLEALEEPDAGERAADAVVVDAGRGFHEVEAEVREAFERVMGDDRV</sequence>
<keyword evidence="6 9" id="KW-0418">Kinase</keyword>
<evidence type="ECO:0000256" key="4">
    <source>
        <dbReference type="ARBA" id="ARBA00022679"/>
    </source>
</evidence>
<reference evidence="11" key="1">
    <citation type="journal article" date="2020" name="Stud. Mycol.">
        <title>101 Dothideomycetes genomes: a test case for predicting lifestyles and emergence of pathogens.</title>
        <authorList>
            <person name="Haridas S."/>
            <person name="Albert R."/>
            <person name="Binder M."/>
            <person name="Bloem J."/>
            <person name="Labutti K."/>
            <person name="Salamov A."/>
            <person name="Andreopoulos B."/>
            <person name="Baker S."/>
            <person name="Barry K."/>
            <person name="Bills G."/>
            <person name="Bluhm B."/>
            <person name="Cannon C."/>
            <person name="Castanera R."/>
            <person name="Culley D."/>
            <person name="Daum C."/>
            <person name="Ezra D."/>
            <person name="Gonzalez J."/>
            <person name="Henrissat B."/>
            <person name="Kuo A."/>
            <person name="Liang C."/>
            <person name="Lipzen A."/>
            <person name="Lutzoni F."/>
            <person name="Magnuson J."/>
            <person name="Mondo S."/>
            <person name="Nolan M."/>
            <person name="Ohm R."/>
            <person name="Pangilinan J."/>
            <person name="Park H.-J."/>
            <person name="Ramirez L."/>
            <person name="Alfaro M."/>
            <person name="Sun H."/>
            <person name="Tritt A."/>
            <person name="Yoshinaga Y."/>
            <person name="Zwiers L.-H."/>
            <person name="Turgeon B."/>
            <person name="Goodwin S."/>
            <person name="Spatafora J."/>
            <person name="Crous P."/>
            <person name="Grigoriev I."/>
        </authorList>
    </citation>
    <scope>NUCLEOTIDE SEQUENCE</scope>
    <source>
        <strain evidence="11">CBS 260.36</strain>
    </source>
</reference>
<evidence type="ECO:0000256" key="6">
    <source>
        <dbReference type="ARBA" id="ARBA00022777"/>
    </source>
</evidence>
<accession>A0A9P4J6D3</accession>
<dbReference type="GO" id="GO:0005524">
    <property type="term" value="F:ATP binding"/>
    <property type="evidence" value="ECO:0007669"/>
    <property type="project" value="UniProtKB-KW"/>
</dbReference>
<organism evidence="11 12">
    <name type="scientific">Myriangium duriaei CBS 260.36</name>
    <dbReference type="NCBI Taxonomy" id="1168546"/>
    <lineage>
        <taxon>Eukaryota</taxon>
        <taxon>Fungi</taxon>
        <taxon>Dikarya</taxon>
        <taxon>Ascomycota</taxon>
        <taxon>Pezizomycotina</taxon>
        <taxon>Dothideomycetes</taxon>
        <taxon>Dothideomycetidae</taxon>
        <taxon>Myriangiales</taxon>
        <taxon>Myriangiaceae</taxon>
        <taxon>Myriangium</taxon>
    </lineage>
</organism>
<dbReference type="NCBIfam" id="TIGR01313">
    <property type="entry name" value="therm_gnt_kin"/>
    <property type="match status" value="1"/>
</dbReference>
<evidence type="ECO:0000256" key="8">
    <source>
        <dbReference type="ARBA" id="ARBA00048090"/>
    </source>
</evidence>
<dbReference type="EC" id="2.7.1.12" evidence="3 9"/>
<dbReference type="PANTHER" id="PTHR43442:SF3">
    <property type="entry name" value="GLUCONOKINASE-RELATED"/>
    <property type="match status" value="1"/>
</dbReference>
<dbReference type="InterPro" id="IPR006001">
    <property type="entry name" value="Therm_gnt_kin"/>
</dbReference>
<evidence type="ECO:0000256" key="1">
    <source>
        <dbReference type="ARBA" id="ARBA00004875"/>
    </source>
</evidence>
<keyword evidence="7 9" id="KW-0067">ATP-binding</keyword>
<dbReference type="CDD" id="cd02021">
    <property type="entry name" value="GntK"/>
    <property type="match status" value="1"/>
</dbReference>
<comment type="catalytic activity">
    <reaction evidence="8 9">
        <text>D-gluconate + ATP = 6-phospho-D-gluconate + ADP + H(+)</text>
        <dbReference type="Rhea" id="RHEA:19433"/>
        <dbReference type="ChEBI" id="CHEBI:15378"/>
        <dbReference type="ChEBI" id="CHEBI:18391"/>
        <dbReference type="ChEBI" id="CHEBI:30616"/>
        <dbReference type="ChEBI" id="CHEBI:58759"/>
        <dbReference type="ChEBI" id="CHEBI:456216"/>
        <dbReference type="EC" id="2.7.1.12"/>
    </reaction>
</comment>
<dbReference type="InterPro" id="IPR027417">
    <property type="entry name" value="P-loop_NTPase"/>
</dbReference>
<evidence type="ECO:0000256" key="3">
    <source>
        <dbReference type="ARBA" id="ARBA00012054"/>
    </source>
</evidence>
<dbReference type="SUPFAM" id="SSF52540">
    <property type="entry name" value="P-loop containing nucleoside triphosphate hydrolases"/>
    <property type="match status" value="1"/>
</dbReference>
<dbReference type="AlphaFoldDB" id="A0A9P4J6D3"/>
<proteinExistence type="inferred from homology"/>
<evidence type="ECO:0000256" key="2">
    <source>
        <dbReference type="ARBA" id="ARBA00008420"/>
    </source>
</evidence>
<feature type="compositionally biased region" description="Polar residues" evidence="10">
    <location>
        <begin position="1"/>
        <end position="17"/>
    </location>
</feature>
<gene>
    <name evidence="11" type="ORF">K461DRAFT_311277</name>
</gene>
<evidence type="ECO:0000313" key="11">
    <source>
        <dbReference type="EMBL" id="KAF2154910.1"/>
    </source>
</evidence>
<keyword evidence="4 9" id="KW-0808">Transferase</keyword>
<evidence type="ECO:0000256" key="5">
    <source>
        <dbReference type="ARBA" id="ARBA00022741"/>
    </source>
</evidence>
<dbReference type="PANTHER" id="PTHR43442">
    <property type="entry name" value="GLUCONOKINASE-RELATED"/>
    <property type="match status" value="1"/>
</dbReference>
<keyword evidence="5 9" id="KW-0547">Nucleotide-binding</keyword>
<protein>
    <recommendedName>
        <fullName evidence="3 9">Gluconokinase</fullName>
        <ecNumber evidence="3 9">2.7.1.12</ecNumber>
    </recommendedName>
</protein>
<dbReference type="Gene3D" id="3.40.50.300">
    <property type="entry name" value="P-loop containing nucleotide triphosphate hydrolases"/>
    <property type="match status" value="1"/>
</dbReference>
<dbReference type="EMBL" id="ML996083">
    <property type="protein sequence ID" value="KAF2154910.1"/>
    <property type="molecule type" value="Genomic_DNA"/>
</dbReference>